<dbReference type="EMBL" id="JAKIJS010000001">
    <property type="protein sequence ID" value="MCF6136839.1"/>
    <property type="molecule type" value="Genomic_DNA"/>
</dbReference>
<dbReference type="SUPFAM" id="SSF53850">
    <property type="entry name" value="Periplasmic binding protein-like II"/>
    <property type="match status" value="1"/>
</dbReference>
<dbReference type="InterPro" id="IPR000914">
    <property type="entry name" value="SBP_5_dom"/>
</dbReference>
<feature type="region of interest" description="Disordered" evidence="5">
    <location>
        <begin position="25"/>
        <end position="48"/>
    </location>
</feature>
<evidence type="ECO:0000256" key="3">
    <source>
        <dbReference type="ARBA" id="ARBA00022448"/>
    </source>
</evidence>
<dbReference type="InterPro" id="IPR039424">
    <property type="entry name" value="SBP_5"/>
</dbReference>
<feature type="compositionally biased region" description="Basic and acidic residues" evidence="5">
    <location>
        <begin position="26"/>
        <end position="47"/>
    </location>
</feature>
<keyword evidence="3" id="KW-0813">Transport</keyword>
<sequence>MRKSKWSLLLTLTLVLSMFLAACSGGDKDSDSSTGGDGDKDKPKEDVPQVLNIIETAEIPTMDSVQGTDAVAFQVMNETMEGLYRLGPDNQPTEGIAESHEVSEDQTVYTFKLRDAKWSNGTPVTAQDFVFSWQKAVDPEVASQYSFIMGPVKNAEAITAGDMKPEELGVEAVDEKTLKVTLERPTPYFLSLTTFATYLPQNEEFVTSQGDKYALEDDTLIYNGPFTLTDWKHEEGWVLKKNPDYWDAENVKLETINVKVVKDPATSVNLYETGKIDRAGLSSEFVNKYKDHEDFKSYGEPVLFYFKYNQTRNEALANVDVRKALSMAINKKDLVDVILNNGSIPAYFSVPKDFVTHPETGEDFNAANGDMLTNDVAKAKEHWEKGLEALGKDKVTLEILGGDTETSKKMQEYFKSQLEENLPGLTIDLKGVPFKQRLELDEAMDYDIQFAGWGPDYLDAMTFVDLWVTDGGHNKMGYSNPEYDKLVKQAKNDLADKPVERFEVMQKAEKLLLEEDAAIGPLYQRGASQLWKPYVKDVPIHSFGPDYSYKWAYIEK</sequence>
<feature type="signal peptide" evidence="6">
    <location>
        <begin position="1"/>
        <end position="21"/>
    </location>
</feature>
<evidence type="ECO:0000313" key="8">
    <source>
        <dbReference type="EMBL" id="MCF6136839.1"/>
    </source>
</evidence>
<dbReference type="PROSITE" id="PS51257">
    <property type="entry name" value="PROKAR_LIPOPROTEIN"/>
    <property type="match status" value="1"/>
</dbReference>
<keyword evidence="9" id="KW-1185">Reference proteome</keyword>
<dbReference type="CDD" id="cd08504">
    <property type="entry name" value="PBP2_OppA"/>
    <property type="match status" value="1"/>
</dbReference>
<dbReference type="Gene3D" id="3.90.76.10">
    <property type="entry name" value="Dipeptide-binding Protein, Domain 1"/>
    <property type="match status" value="1"/>
</dbReference>
<evidence type="ECO:0000256" key="1">
    <source>
        <dbReference type="ARBA" id="ARBA00004196"/>
    </source>
</evidence>
<comment type="caution">
    <text evidence="8">The sequence shown here is derived from an EMBL/GenBank/DDBJ whole genome shotgun (WGS) entry which is preliminary data.</text>
</comment>
<dbReference type="PANTHER" id="PTHR30290">
    <property type="entry name" value="PERIPLASMIC BINDING COMPONENT OF ABC TRANSPORTER"/>
    <property type="match status" value="1"/>
</dbReference>
<dbReference type="PANTHER" id="PTHR30290:SF10">
    <property type="entry name" value="PERIPLASMIC OLIGOPEPTIDE-BINDING PROTEIN-RELATED"/>
    <property type="match status" value="1"/>
</dbReference>
<evidence type="ECO:0000256" key="2">
    <source>
        <dbReference type="ARBA" id="ARBA00005695"/>
    </source>
</evidence>
<dbReference type="Gene3D" id="3.10.105.10">
    <property type="entry name" value="Dipeptide-binding Protein, Domain 3"/>
    <property type="match status" value="1"/>
</dbReference>
<dbReference type="Proteomes" id="UP001649381">
    <property type="component" value="Unassembled WGS sequence"/>
</dbReference>
<protein>
    <submittedName>
        <fullName evidence="8">Peptide ABC transporter substrate-binding protein</fullName>
    </submittedName>
</protein>
<organism evidence="8 9">
    <name type="scientific">Pseudalkalibacillus berkeleyi</name>
    <dbReference type="NCBI Taxonomy" id="1069813"/>
    <lineage>
        <taxon>Bacteria</taxon>
        <taxon>Bacillati</taxon>
        <taxon>Bacillota</taxon>
        <taxon>Bacilli</taxon>
        <taxon>Bacillales</taxon>
        <taxon>Fictibacillaceae</taxon>
        <taxon>Pseudalkalibacillus</taxon>
    </lineage>
</organism>
<gene>
    <name evidence="8" type="ORF">L2716_03790</name>
</gene>
<evidence type="ECO:0000256" key="6">
    <source>
        <dbReference type="SAM" id="SignalP"/>
    </source>
</evidence>
<proteinExistence type="inferred from homology"/>
<evidence type="ECO:0000259" key="7">
    <source>
        <dbReference type="Pfam" id="PF00496"/>
    </source>
</evidence>
<feature type="chain" id="PRO_5045130028" evidence="6">
    <location>
        <begin position="22"/>
        <end position="556"/>
    </location>
</feature>
<keyword evidence="4 6" id="KW-0732">Signal</keyword>
<evidence type="ECO:0000256" key="5">
    <source>
        <dbReference type="SAM" id="MobiDB-lite"/>
    </source>
</evidence>
<dbReference type="PIRSF" id="PIRSF002741">
    <property type="entry name" value="MppA"/>
    <property type="match status" value="1"/>
</dbReference>
<dbReference type="RefSeq" id="WP_236331932.1">
    <property type="nucleotide sequence ID" value="NZ_JAKIJS010000001.1"/>
</dbReference>
<comment type="subcellular location">
    <subcellularLocation>
        <location evidence="1">Cell envelope</location>
    </subcellularLocation>
</comment>
<name>A0ABS9GVY0_9BACL</name>
<dbReference type="InterPro" id="IPR030678">
    <property type="entry name" value="Peptide/Ni-bd"/>
</dbReference>
<feature type="domain" description="Solute-binding protein family 5" evidence="7">
    <location>
        <begin position="92"/>
        <end position="473"/>
    </location>
</feature>
<dbReference type="Gene3D" id="3.40.190.10">
    <property type="entry name" value="Periplasmic binding protein-like II"/>
    <property type="match status" value="1"/>
</dbReference>
<comment type="similarity">
    <text evidence="2">Belongs to the bacterial solute-binding protein 5 family.</text>
</comment>
<reference evidence="8 9" key="1">
    <citation type="submission" date="2022-01" db="EMBL/GenBank/DDBJ databases">
        <title>Alkalihalobacillus sp. EGI L200015, a novel bacterium isolated from a salt lake sediment.</title>
        <authorList>
            <person name="Gao L."/>
            <person name="Fang B.-Z."/>
            <person name="Li W.-J."/>
        </authorList>
    </citation>
    <scope>NUCLEOTIDE SEQUENCE [LARGE SCALE GENOMIC DNA]</scope>
    <source>
        <strain evidence="8 9">KCTC 12718</strain>
    </source>
</reference>
<dbReference type="Pfam" id="PF00496">
    <property type="entry name" value="SBP_bac_5"/>
    <property type="match status" value="1"/>
</dbReference>
<evidence type="ECO:0000256" key="4">
    <source>
        <dbReference type="ARBA" id="ARBA00022729"/>
    </source>
</evidence>
<accession>A0ABS9GVY0</accession>
<evidence type="ECO:0000313" key="9">
    <source>
        <dbReference type="Proteomes" id="UP001649381"/>
    </source>
</evidence>